<keyword evidence="2" id="KW-1185">Reference proteome</keyword>
<comment type="caution">
    <text evidence="1">The sequence shown here is derived from an EMBL/GenBank/DDBJ whole genome shotgun (WGS) entry which is preliminary data.</text>
</comment>
<dbReference type="EMBL" id="CAKOFQ010006675">
    <property type="protein sequence ID" value="CAH1958007.1"/>
    <property type="molecule type" value="Genomic_DNA"/>
</dbReference>
<reference evidence="1" key="1">
    <citation type="submission" date="2022-03" db="EMBL/GenBank/DDBJ databases">
        <authorList>
            <person name="Sayadi A."/>
        </authorList>
    </citation>
    <scope>NUCLEOTIDE SEQUENCE</scope>
</reference>
<dbReference type="Proteomes" id="UP001152888">
    <property type="component" value="Unassembled WGS sequence"/>
</dbReference>
<gene>
    <name evidence="1" type="ORF">ACAOBT_LOCUS2410</name>
</gene>
<organism evidence="1 2">
    <name type="scientific">Acanthoscelides obtectus</name>
    <name type="common">Bean weevil</name>
    <name type="synonym">Bruchus obtectus</name>
    <dbReference type="NCBI Taxonomy" id="200917"/>
    <lineage>
        <taxon>Eukaryota</taxon>
        <taxon>Metazoa</taxon>
        <taxon>Ecdysozoa</taxon>
        <taxon>Arthropoda</taxon>
        <taxon>Hexapoda</taxon>
        <taxon>Insecta</taxon>
        <taxon>Pterygota</taxon>
        <taxon>Neoptera</taxon>
        <taxon>Endopterygota</taxon>
        <taxon>Coleoptera</taxon>
        <taxon>Polyphaga</taxon>
        <taxon>Cucujiformia</taxon>
        <taxon>Chrysomeloidea</taxon>
        <taxon>Chrysomelidae</taxon>
        <taxon>Bruchinae</taxon>
        <taxon>Bruchini</taxon>
        <taxon>Acanthoscelides</taxon>
    </lineage>
</organism>
<evidence type="ECO:0000313" key="2">
    <source>
        <dbReference type="Proteomes" id="UP001152888"/>
    </source>
</evidence>
<protein>
    <submittedName>
        <fullName evidence="1">Uncharacterized protein</fullName>
    </submittedName>
</protein>
<proteinExistence type="predicted"/>
<dbReference type="AlphaFoldDB" id="A0A9P0JN98"/>
<evidence type="ECO:0000313" key="1">
    <source>
        <dbReference type="EMBL" id="CAH1958007.1"/>
    </source>
</evidence>
<name>A0A9P0JN98_ACAOB</name>
<sequence>MPLRNLNLKHLRNNLNMSLSGVS</sequence>
<accession>A0A9P0JN98</accession>